<dbReference type="PROSITE" id="PS51257">
    <property type="entry name" value="PROKAR_LIPOPROTEIN"/>
    <property type="match status" value="1"/>
</dbReference>
<evidence type="ECO:0000256" key="2">
    <source>
        <dbReference type="SAM" id="SignalP"/>
    </source>
</evidence>
<dbReference type="InterPro" id="IPR029051">
    <property type="entry name" value="DUF4352"/>
</dbReference>
<dbReference type="GeneID" id="98000684"/>
<proteinExistence type="predicted"/>
<evidence type="ECO:0000256" key="1">
    <source>
        <dbReference type="ARBA" id="ARBA00022729"/>
    </source>
</evidence>
<evidence type="ECO:0000313" key="4">
    <source>
        <dbReference type="EMBL" id="RGD75034.1"/>
    </source>
</evidence>
<gene>
    <name evidence="4" type="ORF">DW687_01555</name>
</gene>
<reference evidence="4 5" key="1">
    <citation type="submission" date="2018-08" db="EMBL/GenBank/DDBJ databases">
        <title>A genome reference for cultivated species of the human gut microbiota.</title>
        <authorList>
            <person name="Zou Y."/>
            <person name="Xue W."/>
            <person name="Luo G."/>
        </authorList>
    </citation>
    <scope>NUCLEOTIDE SEQUENCE [LARGE SCALE GENOMIC DNA]</scope>
    <source>
        <strain evidence="4 5">AM25-6</strain>
    </source>
</reference>
<comment type="caution">
    <text evidence="4">The sequence shown here is derived from an EMBL/GenBank/DDBJ whole genome shotgun (WGS) entry which is preliminary data.</text>
</comment>
<feature type="domain" description="DUF4352" evidence="3">
    <location>
        <begin position="31"/>
        <end position="148"/>
    </location>
</feature>
<feature type="chain" id="PRO_5017772812" evidence="2">
    <location>
        <begin position="23"/>
        <end position="158"/>
    </location>
</feature>
<evidence type="ECO:0000259" key="3">
    <source>
        <dbReference type="Pfam" id="PF11611"/>
    </source>
</evidence>
<feature type="signal peptide" evidence="2">
    <location>
        <begin position="1"/>
        <end position="22"/>
    </location>
</feature>
<accession>A0A3E3E0G0</accession>
<evidence type="ECO:0000313" key="5">
    <source>
        <dbReference type="Proteomes" id="UP000261212"/>
    </source>
</evidence>
<dbReference type="RefSeq" id="WP_007050378.1">
    <property type="nucleotide sequence ID" value="NZ_CABKNJ010000001.1"/>
</dbReference>
<protein>
    <submittedName>
        <fullName evidence="4">DUF4352 domain-containing protein</fullName>
    </submittedName>
</protein>
<organism evidence="4 5">
    <name type="scientific">Anaerofustis stercorihominis</name>
    <dbReference type="NCBI Taxonomy" id="214853"/>
    <lineage>
        <taxon>Bacteria</taxon>
        <taxon>Bacillati</taxon>
        <taxon>Bacillota</taxon>
        <taxon>Clostridia</taxon>
        <taxon>Eubacteriales</taxon>
        <taxon>Eubacteriaceae</taxon>
        <taxon>Anaerofustis</taxon>
    </lineage>
</organism>
<dbReference type="EMBL" id="QUSM01000002">
    <property type="protein sequence ID" value="RGD75034.1"/>
    <property type="molecule type" value="Genomic_DNA"/>
</dbReference>
<name>A0A3E3E0G0_9FIRM</name>
<dbReference type="InterPro" id="IPR029050">
    <property type="entry name" value="Immunoprotect_excell_Ig-like"/>
</dbReference>
<dbReference type="Proteomes" id="UP000261212">
    <property type="component" value="Unassembled WGS sequence"/>
</dbReference>
<dbReference type="Gene3D" id="2.60.40.1240">
    <property type="match status" value="1"/>
</dbReference>
<dbReference type="AlphaFoldDB" id="A0A3E3E0G0"/>
<sequence>MKKLLSVVLVLLMGLCFLTGCGDEEPQKTSFKVGETATYEGVNYTVTKVKKSKGSDFDKPKKGHEYVIVTLKIENKSEETIDFNSLDWRMENSKGKVENETLSIEATDTALGSGDLKAGGSAKGTIVFEEPKKDKGLKLHYYGNIFTSDESAFHFVLN</sequence>
<keyword evidence="1 2" id="KW-0732">Signal</keyword>
<dbReference type="Pfam" id="PF11611">
    <property type="entry name" value="DUF4352"/>
    <property type="match status" value="1"/>
</dbReference>